<dbReference type="EMBL" id="JACGWM010000001">
    <property type="protein sequence ID" value="KAL0396352.1"/>
    <property type="molecule type" value="Genomic_DNA"/>
</dbReference>
<dbReference type="Gene3D" id="3.60.10.10">
    <property type="entry name" value="Endonuclease/exonuclease/phosphatase"/>
    <property type="match status" value="1"/>
</dbReference>
<reference evidence="3" key="1">
    <citation type="submission" date="2020-06" db="EMBL/GenBank/DDBJ databases">
        <authorList>
            <person name="Li T."/>
            <person name="Hu X."/>
            <person name="Zhang T."/>
            <person name="Song X."/>
            <person name="Zhang H."/>
            <person name="Dai N."/>
            <person name="Sheng W."/>
            <person name="Hou X."/>
            <person name="Wei L."/>
        </authorList>
    </citation>
    <scope>NUCLEOTIDE SEQUENCE</scope>
    <source>
        <strain evidence="3">KEN8</strain>
        <tissue evidence="3">Leaf</tissue>
    </source>
</reference>
<dbReference type="PANTHER" id="PTHR31286">
    <property type="entry name" value="GLYCINE-RICH CELL WALL STRUCTURAL PROTEIN 1.8-LIKE"/>
    <property type="match status" value="1"/>
</dbReference>
<evidence type="ECO:0000259" key="2">
    <source>
        <dbReference type="Pfam" id="PF14111"/>
    </source>
</evidence>
<comment type="caution">
    <text evidence="3">The sequence shown here is derived from an EMBL/GenBank/DDBJ whole genome shotgun (WGS) entry which is preliminary data.</text>
</comment>
<dbReference type="Pfam" id="PF14111">
    <property type="entry name" value="DUF4283"/>
    <property type="match status" value="1"/>
</dbReference>
<feature type="compositionally biased region" description="Basic and acidic residues" evidence="1">
    <location>
        <begin position="186"/>
        <end position="196"/>
    </location>
</feature>
<dbReference type="PANTHER" id="PTHR31286:SF179">
    <property type="entry name" value="RNASE H TYPE-1 DOMAIN-CONTAINING PROTEIN"/>
    <property type="match status" value="1"/>
</dbReference>
<gene>
    <name evidence="3" type="ORF">Scaly_0083600</name>
</gene>
<sequence>MERLGLKGAFSVGAINFWHVLINCSNDEDYARLWMRQIWTFEGMPMRVLKWSPEFSITEESPIAPVWVNLPGLPIHLFDKMALFSIARLLRSPLKIDETTAKRNRPGCARICVELDLTQKRIMEIWIGEDNRGFAQKVIYENLPKYCLGCRHIGHDLSTCYAKNRGGLKHTENSQNDLREILDKKRRKQVAEKQDKQGMTSAHETGTSGVVKQSIQGQTAALDEERRDIDNSTPAEMDNDELQAEQIGVENVTLLDDVNRQITVGDHSATITPNKSGGMQEVVDQSLHRGIPEQNLMAETEQHLMAKNVLLADAENEQHVLDERTESQIQLDDFQEAKSKGTGGGYPRHHSMEEFQQTIFDCGLIDIGFEGSQFTWTNKRIWQRLDRVFFSREWLECFQDTKGLFKLKEKLHRLKQRLGWWNRTKVGDIFQQTKEAESLATEAEINYDRDPTEANLITMNRASTRLNRALTLEEDYWRQKAACRWAVEGERNTKYFHSLVKKKRNKNKVHRIHEGDVIVTDPVIVQESAVRYFEDVLGTTEQCDLNSLEDLIP</sequence>
<dbReference type="AlphaFoldDB" id="A0AAW2SW08"/>
<evidence type="ECO:0000256" key="1">
    <source>
        <dbReference type="SAM" id="MobiDB-lite"/>
    </source>
</evidence>
<evidence type="ECO:0000313" key="3">
    <source>
        <dbReference type="EMBL" id="KAL0396352.1"/>
    </source>
</evidence>
<feature type="region of interest" description="Disordered" evidence="1">
    <location>
        <begin position="186"/>
        <end position="241"/>
    </location>
</feature>
<feature type="domain" description="DUF4283" evidence="2">
    <location>
        <begin position="5"/>
        <end position="59"/>
    </location>
</feature>
<accession>A0AAW2SW08</accession>
<dbReference type="InterPro" id="IPR036691">
    <property type="entry name" value="Endo/exonu/phosph_ase_sf"/>
</dbReference>
<dbReference type="InterPro" id="IPR025558">
    <property type="entry name" value="DUF4283"/>
</dbReference>
<reference evidence="3" key="2">
    <citation type="journal article" date="2024" name="Plant">
        <title>Genomic evolution and insights into agronomic trait innovations of Sesamum species.</title>
        <authorList>
            <person name="Miao H."/>
            <person name="Wang L."/>
            <person name="Qu L."/>
            <person name="Liu H."/>
            <person name="Sun Y."/>
            <person name="Le M."/>
            <person name="Wang Q."/>
            <person name="Wei S."/>
            <person name="Zheng Y."/>
            <person name="Lin W."/>
            <person name="Duan Y."/>
            <person name="Cao H."/>
            <person name="Xiong S."/>
            <person name="Wang X."/>
            <person name="Wei L."/>
            <person name="Li C."/>
            <person name="Ma Q."/>
            <person name="Ju M."/>
            <person name="Zhao R."/>
            <person name="Li G."/>
            <person name="Mu C."/>
            <person name="Tian Q."/>
            <person name="Mei H."/>
            <person name="Zhang T."/>
            <person name="Gao T."/>
            <person name="Zhang H."/>
        </authorList>
    </citation>
    <scope>NUCLEOTIDE SEQUENCE</scope>
    <source>
        <strain evidence="3">KEN8</strain>
    </source>
</reference>
<organism evidence="3">
    <name type="scientific">Sesamum calycinum</name>
    <dbReference type="NCBI Taxonomy" id="2727403"/>
    <lineage>
        <taxon>Eukaryota</taxon>
        <taxon>Viridiplantae</taxon>
        <taxon>Streptophyta</taxon>
        <taxon>Embryophyta</taxon>
        <taxon>Tracheophyta</taxon>
        <taxon>Spermatophyta</taxon>
        <taxon>Magnoliopsida</taxon>
        <taxon>eudicotyledons</taxon>
        <taxon>Gunneridae</taxon>
        <taxon>Pentapetalae</taxon>
        <taxon>asterids</taxon>
        <taxon>lamiids</taxon>
        <taxon>Lamiales</taxon>
        <taxon>Pedaliaceae</taxon>
        <taxon>Sesamum</taxon>
    </lineage>
</organism>
<proteinExistence type="predicted"/>
<dbReference type="InterPro" id="IPR040256">
    <property type="entry name" value="At4g02000-like"/>
</dbReference>
<protein>
    <recommendedName>
        <fullName evidence="2">DUF4283 domain-containing protein</fullName>
    </recommendedName>
</protein>
<dbReference type="SUPFAM" id="SSF56219">
    <property type="entry name" value="DNase I-like"/>
    <property type="match status" value="1"/>
</dbReference>
<name>A0AAW2SW08_9LAMI</name>
<feature type="compositionally biased region" description="Polar residues" evidence="1">
    <location>
        <begin position="197"/>
        <end position="219"/>
    </location>
</feature>